<protein>
    <submittedName>
        <fullName evidence="1">Uncharacterized protein</fullName>
    </submittedName>
</protein>
<evidence type="ECO:0000313" key="1">
    <source>
        <dbReference type="EMBL" id="MDQ0531666.1"/>
    </source>
</evidence>
<reference evidence="1 2" key="1">
    <citation type="submission" date="2023-07" db="EMBL/GenBank/DDBJ databases">
        <title>Genomic Encyclopedia of Type Strains, Phase IV (KMG-IV): sequencing the most valuable type-strain genomes for metagenomic binning, comparative biology and taxonomic classification.</title>
        <authorList>
            <person name="Goeker M."/>
        </authorList>
    </citation>
    <scope>NUCLEOTIDE SEQUENCE [LARGE SCALE GENOMIC DNA]</scope>
    <source>
        <strain evidence="1 2">DSM 19922</strain>
    </source>
</reference>
<dbReference type="Proteomes" id="UP001244552">
    <property type="component" value="Unassembled WGS sequence"/>
</dbReference>
<comment type="caution">
    <text evidence="1">The sequence shown here is derived from an EMBL/GenBank/DDBJ whole genome shotgun (WGS) entry which is preliminary data.</text>
</comment>
<keyword evidence="2" id="KW-1185">Reference proteome</keyword>
<proteinExistence type="predicted"/>
<organism evidence="1 2">
    <name type="scientific">Azospirillum picis</name>
    <dbReference type="NCBI Taxonomy" id="488438"/>
    <lineage>
        <taxon>Bacteria</taxon>
        <taxon>Pseudomonadati</taxon>
        <taxon>Pseudomonadota</taxon>
        <taxon>Alphaproteobacteria</taxon>
        <taxon>Rhodospirillales</taxon>
        <taxon>Azospirillaceae</taxon>
        <taxon>Azospirillum</taxon>
    </lineage>
</organism>
<gene>
    <name evidence="1" type="ORF">QO018_000502</name>
</gene>
<sequence>MSKKRVQIGQVFQSVGSVGGRGWRVTATVDLLGIPHARVVCTDDDGVFKTLSCSVLADPSHYRLIAAAPADGMAA</sequence>
<accession>A0ABU0ME15</accession>
<evidence type="ECO:0000313" key="2">
    <source>
        <dbReference type="Proteomes" id="UP001244552"/>
    </source>
</evidence>
<dbReference type="EMBL" id="JAUSVU010000002">
    <property type="protein sequence ID" value="MDQ0531666.1"/>
    <property type="molecule type" value="Genomic_DNA"/>
</dbReference>
<name>A0ABU0ME15_9PROT</name>
<dbReference type="RefSeq" id="WP_209978482.1">
    <property type="nucleotide sequence ID" value="NZ_JAGINO010000002.1"/>
</dbReference>